<dbReference type="EMBL" id="JANHOG010000004">
    <property type="protein sequence ID" value="KAJ3559903.1"/>
    <property type="molecule type" value="Genomic_DNA"/>
</dbReference>
<comment type="caution">
    <text evidence="1">The sequence shown here is derived from an EMBL/GenBank/DDBJ whole genome shotgun (WGS) entry which is preliminary data.</text>
</comment>
<proteinExistence type="predicted"/>
<name>A0ACC1TFE6_9APHY</name>
<reference evidence="1" key="1">
    <citation type="submission" date="2022-07" db="EMBL/GenBank/DDBJ databases">
        <title>Genome Sequence of Phlebia brevispora.</title>
        <authorList>
            <person name="Buettner E."/>
        </authorList>
    </citation>
    <scope>NUCLEOTIDE SEQUENCE</scope>
    <source>
        <strain evidence="1">MPL23</strain>
    </source>
</reference>
<organism evidence="1 2">
    <name type="scientific">Phlebia brevispora</name>
    <dbReference type="NCBI Taxonomy" id="194682"/>
    <lineage>
        <taxon>Eukaryota</taxon>
        <taxon>Fungi</taxon>
        <taxon>Dikarya</taxon>
        <taxon>Basidiomycota</taxon>
        <taxon>Agaricomycotina</taxon>
        <taxon>Agaricomycetes</taxon>
        <taxon>Polyporales</taxon>
        <taxon>Meruliaceae</taxon>
        <taxon>Phlebia</taxon>
    </lineage>
</organism>
<gene>
    <name evidence="1" type="ORF">NM688_g57</name>
</gene>
<protein>
    <submittedName>
        <fullName evidence="1">Uncharacterized protein</fullName>
    </submittedName>
</protein>
<accession>A0ACC1TFE6</accession>
<evidence type="ECO:0000313" key="2">
    <source>
        <dbReference type="Proteomes" id="UP001148662"/>
    </source>
</evidence>
<sequence length="641" mass="72892">MGTGRPLGMDTTLVTHPGTLYASHSFSGAFETVKGNIVTEWDAKAASELAKRDLWNANISSGLPVWVRHATNMISDYRNASSADPASPDYQPKSFIHYSSNVGIIPWHPSLLRMVLPFSTGLSRLSAYASHSIPGDTDHLFRADHRLHAAPLPQIAFDDRFQLHTIGHSHKRHDIEEPDKWKNLSTFLLTGSLPSDIADSPSKTVKFKQMAFNFFCKERIRMAHNEARHRSCDTTYQHLKECYWWPNMYDDIAWFIRSCNACQFHAKSCPMEPLRMMLSPTILWVFCADTIDMLRDYNGNRYLLHVSCTTSKWSEAVAAHNKTSATWVKFLYERVISCFGCFLYLVCDGGPEFKDAVRILTDKYHITIILSSLYHPEGNGIAERDSQTLANAIMKSCAQKPTEWPLYLPAALLAINTTTSRATGYTPYFLLYSQQALFSYDVADRTWFVLDWDTVQSREDLLALRMQQIARRDSDIGTALEHLEEFCCHSNLDCMHANAHKLRMQLLEPGTWVLVHETHLDNQHGKRSALRWAGPFVVHHHHPSRAYALCELDGTLLTGSVAGSRLKIVNQLPAPYARWPFAVYQPYPFTCRLRAPDKQPTLAEVHHAKLLTSIDAAGNEDEYTYDSGFHKTLYFACRPVR</sequence>
<dbReference type="Proteomes" id="UP001148662">
    <property type="component" value="Unassembled WGS sequence"/>
</dbReference>
<keyword evidence="2" id="KW-1185">Reference proteome</keyword>
<evidence type="ECO:0000313" key="1">
    <source>
        <dbReference type="EMBL" id="KAJ3559903.1"/>
    </source>
</evidence>